<comment type="caution">
    <text evidence="2">The sequence shown here is derived from an EMBL/GenBank/DDBJ whole genome shotgun (WGS) entry which is preliminary data.</text>
</comment>
<dbReference type="EMBL" id="JAXIOK010000007">
    <property type="protein sequence ID" value="KAK4766485.1"/>
    <property type="molecule type" value="Genomic_DNA"/>
</dbReference>
<protein>
    <recommendedName>
        <fullName evidence="4">Elongin-A</fullName>
    </recommendedName>
</protein>
<name>A0AAN7KGI1_9MYRT</name>
<evidence type="ECO:0000256" key="1">
    <source>
        <dbReference type="SAM" id="MobiDB-lite"/>
    </source>
</evidence>
<evidence type="ECO:0000313" key="2">
    <source>
        <dbReference type="EMBL" id="KAK4766485.1"/>
    </source>
</evidence>
<reference evidence="2 3" key="1">
    <citation type="journal article" date="2023" name="Hortic Res">
        <title>Pangenome of water caltrop reveals structural variations and asymmetric subgenome divergence after allopolyploidization.</title>
        <authorList>
            <person name="Zhang X."/>
            <person name="Chen Y."/>
            <person name="Wang L."/>
            <person name="Yuan Y."/>
            <person name="Fang M."/>
            <person name="Shi L."/>
            <person name="Lu R."/>
            <person name="Comes H.P."/>
            <person name="Ma Y."/>
            <person name="Chen Y."/>
            <person name="Huang G."/>
            <person name="Zhou Y."/>
            <person name="Zheng Z."/>
            <person name="Qiu Y."/>
        </authorList>
    </citation>
    <scope>NUCLEOTIDE SEQUENCE [LARGE SCALE GENOMIC DNA]</scope>
    <source>
        <tissue evidence="2">Roots</tissue>
    </source>
</reference>
<dbReference type="Pfam" id="PF06881">
    <property type="entry name" value="Elongin_A"/>
    <property type="match status" value="1"/>
</dbReference>
<dbReference type="PANTHER" id="PTHR47543">
    <property type="entry name" value="OS08G0169600 PROTEIN"/>
    <property type="match status" value="1"/>
</dbReference>
<organism evidence="2 3">
    <name type="scientific">Trapa incisa</name>
    <dbReference type="NCBI Taxonomy" id="236973"/>
    <lineage>
        <taxon>Eukaryota</taxon>
        <taxon>Viridiplantae</taxon>
        <taxon>Streptophyta</taxon>
        <taxon>Embryophyta</taxon>
        <taxon>Tracheophyta</taxon>
        <taxon>Spermatophyta</taxon>
        <taxon>Magnoliopsida</taxon>
        <taxon>eudicotyledons</taxon>
        <taxon>Gunneridae</taxon>
        <taxon>Pentapetalae</taxon>
        <taxon>rosids</taxon>
        <taxon>malvids</taxon>
        <taxon>Myrtales</taxon>
        <taxon>Lythraceae</taxon>
        <taxon>Trapa</taxon>
    </lineage>
</organism>
<dbReference type="Proteomes" id="UP001345219">
    <property type="component" value="Chromosome 7"/>
</dbReference>
<evidence type="ECO:0008006" key="4">
    <source>
        <dbReference type="Google" id="ProtNLM"/>
    </source>
</evidence>
<dbReference type="AlphaFoldDB" id="A0AAN7KGI1"/>
<accession>A0AAN7KGI1</accession>
<dbReference type="GO" id="GO:0006368">
    <property type="term" value="P:transcription elongation by RNA polymerase II"/>
    <property type="evidence" value="ECO:0007669"/>
    <property type="project" value="InterPro"/>
</dbReference>
<feature type="region of interest" description="Disordered" evidence="1">
    <location>
        <begin position="173"/>
        <end position="195"/>
    </location>
</feature>
<proteinExistence type="predicted"/>
<sequence>MQLKRKIPSLVDLCTRTAIDNVRYLGDVGETDLDLLEHILPHCTVDQLMHVENSTMGRDLSPVTDKLWKKFYEKQFGPENANIVMKRMKHNNVSFKWMKLYEAKLKDVEEAQNKSLDRIRQLYKKEDACNGPGYNVSNVKSNLMKKAKIEFLKSQEVKNMTAVKKNAIQRHPCVSPFKRPSGIPEKGPASTSKQISGSFTVSCPLKRNATEPKMCKEKRNLQRRSIKHEYSNRDGLLVM</sequence>
<gene>
    <name evidence="2" type="ORF">SAY87_008127</name>
</gene>
<dbReference type="InterPro" id="IPR010684">
    <property type="entry name" value="RNA_pol_II_trans_fac_SIII_A"/>
</dbReference>
<dbReference type="Gene3D" id="6.10.250.3180">
    <property type="match status" value="1"/>
</dbReference>
<keyword evidence="3" id="KW-1185">Reference proteome</keyword>
<dbReference type="GO" id="GO:0070449">
    <property type="term" value="C:elongin complex"/>
    <property type="evidence" value="ECO:0007669"/>
    <property type="project" value="InterPro"/>
</dbReference>
<dbReference type="PANTHER" id="PTHR47543:SF2">
    <property type="entry name" value="RNA POLYMERASE II TRANSCRIPTION FACTOR SIII SUBUNIT A"/>
    <property type="match status" value="1"/>
</dbReference>
<evidence type="ECO:0000313" key="3">
    <source>
        <dbReference type="Proteomes" id="UP001345219"/>
    </source>
</evidence>